<dbReference type="PANTHER" id="PTHR30348:SF4">
    <property type="entry name" value="DUF72 DOMAIN-CONTAINING PROTEIN"/>
    <property type="match status" value="1"/>
</dbReference>
<dbReference type="AlphaFoldDB" id="A0A9J9U9R4"/>
<dbReference type="PANTHER" id="PTHR30348">
    <property type="entry name" value="UNCHARACTERIZED PROTEIN YECE"/>
    <property type="match status" value="1"/>
</dbReference>
<dbReference type="Proteomes" id="UP000000450">
    <property type="component" value="Chromosome"/>
</dbReference>
<dbReference type="Pfam" id="PF01904">
    <property type="entry name" value="DUF72"/>
    <property type="match status" value="1"/>
</dbReference>
<dbReference type="KEGG" id="dia:Dtpsy_0008"/>
<sequence>MDTATGRPHIRVGISGWTFAPWRGSFYPPGLAQAKELHYASRQLTAIEVNGTFYSTFRPATFAKWHDETPDGFMFSLKAHRLVTHRRVLATAGDAIARFVGSGIAQLQGKLGPIVWQFMPSKRFEEADFEAFLALLPREVDGRRLRHALDVRHESFATPAFIALARRYGCVPVCTDSEKFPAMADPEADFAYLRLMRSQAGIPTGYTPEAIAQWAAGVRAWAGGERPRDVFVYFINGAKERAPAGALELLRQLA</sequence>
<dbReference type="RefSeq" id="WP_012655128.1">
    <property type="nucleotide sequence ID" value="NC_011992.1"/>
</dbReference>
<evidence type="ECO:0008006" key="3">
    <source>
        <dbReference type="Google" id="ProtNLM"/>
    </source>
</evidence>
<dbReference type="SUPFAM" id="SSF117396">
    <property type="entry name" value="TM1631-like"/>
    <property type="match status" value="1"/>
</dbReference>
<dbReference type="EMBL" id="CP001392">
    <property type="protein sequence ID" value="ACM31497.1"/>
    <property type="molecule type" value="Genomic_DNA"/>
</dbReference>
<protein>
    <recommendedName>
        <fullName evidence="3">DUF72 domain-containing protein</fullName>
    </recommendedName>
</protein>
<evidence type="ECO:0000313" key="1">
    <source>
        <dbReference type="EMBL" id="ACM31497.1"/>
    </source>
</evidence>
<accession>A0A9J9U9R4</accession>
<evidence type="ECO:0000313" key="2">
    <source>
        <dbReference type="Proteomes" id="UP000000450"/>
    </source>
</evidence>
<reference evidence="1 2" key="1">
    <citation type="journal article" date="2010" name="J. Bacteriol.">
        <title>Completed genome sequence of the anaerobic iron-oxidizing bacterium Acidovorax ebreus strain TPSY.</title>
        <authorList>
            <person name="Byrne-Bailey K.G."/>
            <person name="Weber K.A."/>
            <person name="Chair A.H."/>
            <person name="Bose S."/>
            <person name="Knox T."/>
            <person name="Spanbauer T.L."/>
            <person name="Chertkov O."/>
            <person name="Coates J.D."/>
        </authorList>
    </citation>
    <scope>NUCLEOTIDE SEQUENCE [LARGE SCALE GENOMIC DNA]</scope>
    <source>
        <strain evidence="1 2">TPSY</strain>
    </source>
</reference>
<organism evidence="1 2">
    <name type="scientific">Acidovorax ebreus (strain TPSY)</name>
    <name type="common">Diaphorobacter sp. (strain TPSY)</name>
    <dbReference type="NCBI Taxonomy" id="535289"/>
    <lineage>
        <taxon>Bacteria</taxon>
        <taxon>Pseudomonadati</taxon>
        <taxon>Pseudomonadota</taxon>
        <taxon>Betaproteobacteria</taxon>
        <taxon>Burkholderiales</taxon>
        <taxon>Comamonadaceae</taxon>
        <taxon>Diaphorobacter</taxon>
    </lineage>
</organism>
<proteinExistence type="predicted"/>
<keyword evidence="2" id="KW-1185">Reference proteome</keyword>
<gene>
    <name evidence="1" type="ordered locus">Dtpsy_0008</name>
</gene>
<dbReference type="InterPro" id="IPR002763">
    <property type="entry name" value="DUF72"/>
</dbReference>
<dbReference type="InterPro" id="IPR036520">
    <property type="entry name" value="UPF0759_sf"/>
</dbReference>
<dbReference type="Gene3D" id="3.20.20.410">
    <property type="entry name" value="Protein of unknown function UPF0759"/>
    <property type="match status" value="1"/>
</dbReference>
<name>A0A9J9U9R4_ACIET</name>